<reference evidence="5 6" key="1">
    <citation type="journal article" date="2016" name="Nat. Commun.">
        <title>Thousands of microbial genomes shed light on interconnected biogeochemical processes in an aquifer system.</title>
        <authorList>
            <person name="Anantharaman K."/>
            <person name="Brown C.T."/>
            <person name="Hug L.A."/>
            <person name="Sharon I."/>
            <person name="Castelle C.J."/>
            <person name="Probst A.J."/>
            <person name="Thomas B.C."/>
            <person name="Singh A."/>
            <person name="Wilkins M.J."/>
            <person name="Karaoz U."/>
            <person name="Brodie E.L."/>
            <person name="Williams K.H."/>
            <person name="Hubbard S.S."/>
            <person name="Banfield J.F."/>
        </authorList>
    </citation>
    <scope>NUCLEOTIDE SEQUENCE [LARGE SCALE GENOMIC DNA]</scope>
</reference>
<dbReference type="SUPFAM" id="SSF52540">
    <property type="entry name" value="P-loop containing nucleoside triphosphate hydrolases"/>
    <property type="match status" value="1"/>
</dbReference>
<proteinExistence type="inferred from homology"/>
<dbReference type="PANTHER" id="PTHR30258:SF1">
    <property type="entry name" value="PROTEIN TRANSPORT PROTEIN HOFB HOMOLOG"/>
    <property type="match status" value="1"/>
</dbReference>
<dbReference type="PROSITE" id="PS00662">
    <property type="entry name" value="T2SP_E"/>
    <property type="match status" value="1"/>
</dbReference>
<dbReference type="Pfam" id="PF00437">
    <property type="entry name" value="T2SSE"/>
    <property type="match status" value="1"/>
</dbReference>
<dbReference type="InterPro" id="IPR027417">
    <property type="entry name" value="P-loop_NTPase"/>
</dbReference>
<evidence type="ECO:0000256" key="1">
    <source>
        <dbReference type="ARBA" id="ARBA00006611"/>
    </source>
</evidence>
<dbReference type="EMBL" id="MFKI01000015">
    <property type="protein sequence ID" value="OGG39340.1"/>
    <property type="molecule type" value="Genomic_DNA"/>
</dbReference>
<dbReference type="Gene3D" id="3.40.50.300">
    <property type="entry name" value="P-loop containing nucleotide triphosphate hydrolases"/>
    <property type="match status" value="1"/>
</dbReference>
<evidence type="ECO:0000313" key="5">
    <source>
        <dbReference type="EMBL" id="OGG39340.1"/>
    </source>
</evidence>
<dbReference type="GO" id="GO:0005886">
    <property type="term" value="C:plasma membrane"/>
    <property type="evidence" value="ECO:0007669"/>
    <property type="project" value="TreeGrafter"/>
</dbReference>
<sequence>MSGRVEIDDKKLRELEGVFHNLEELGEMIKNFKSPYTSELLEIILAGGMALGASDIHLEPTGEASALRLRVDGLLHNVSNEIEKQKHLSLITRIKLLSNLKLNIHDRPQDGRFTIDLADRDIEIRTSLIPSEYGETAVLRLLDPRSLKVNLEDLGWRKDDLKIVMGEIEKPNGLILNTGPTGSGKTTTLYAFLRKITTPEVKIITIEDPIEYHLPGVSQTQVDSAVGYTFASGLRSILRQDPDIILVGEIRDKETSEIALNASLTGHLVFSTLHTNDAVGAIPRFMDLGAKPQVLGPALTLVIAQRLVRVLCPKCKVEKEIGEALKTKIEKFLEGLPERIDKKDCQNFKIYSPGGCDKCGGLGFKGRTSIFELFVINEKMEEAIYKNPTEIELKSLAKEQEMVTMQEDGILKVLKGITSVEEVERTTGKVEWLDK</sequence>
<organism evidence="5 6">
    <name type="scientific">Candidatus Jorgensenbacteria bacterium GWC1_48_12</name>
    <dbReference type="NCBI Taxonomy" id="1798469"/>
    <lineage>
        <taxon>Bacteria</taxon>
        <taxon>Candidatus Joergenseniibacteriota</taxon>
    </lineage>
</organism>
<feature type="domain" description="Bacterial type II secretion system protein E" evidence="4">
    <location>
        <begin position="238"/>
        <end position="252"/>
    </location>
</feature>
<comment type="caution">
    <text evidence="5">The sequence shown here is derived from an EMBL/GenBank/DDBJ whole genome shotgun (WGS) entry which is preliminary data.</text>
</comment>
<dbReference type="Proteomes" id="UP000179324">
    <property type="component" value="Unassembled WGS sequence"/>
</dbReference>
<dbReference type="PANTHER" id="PTHR30258">
    <property type="entry name" value="TYPE II SECRETION SYSTEM PROTEIN GSPE-RELATED"/>
    <property type="match status" value="1"/>
</dbReference>
<evidence type="ECO:0000256" key="2">
    <source>
        <dbReference type="ARBA" id="ARBA00022741"/>
    </source>
</evidence>
<dbReference type="InterPro" id="IPR001482">
    <property type="entry name" value="T2SS/T4SS_dom"/>
</dbReference>
<evidence type="ECO:0000259" key="4">
    <source>
        <dbReference type="PROSITE" id="PS00662"/>
    </source>
</evidence>
<keyword evidence="2" id="KW-0547">Nucleotide-binding</keyword>
<gene>
    <name evidence="5" type="ORF">A2127_00725</name>
</gene>
<evidence type="ECO:0000256" key="3">
    <source>
        <dbReference type="ARBA" id="ARBA00022840"/>
    </source>
</evidence>
<dbReference type="AlphaFoldDB" id="A0A1F6BQZ2"/>
<dbReference type="Gene3D" id="3.30.450.90">
    <property type="match status" value="1"/>
</dbReference>
<keyword evidence="3" id="KW-0067">ATP-binding</keyword>
<dbReference type="CDD" id="cd01129">
    <property type="entry name" value="PulE-GspE-like"/>
    <property type="match status" value="1"/>
</dbReference>
<comment type="similarity">
    <text evidence="1">Belongs to the GSP E family.</text>
</comment>
<protein>
    <recommendedName>
        <fullName evidence="4">Bacterial type II secretion system protein E domain-containing protein</fullName>
    </recommendedName>
</protein>
<dbReference type="GO" id="GO:0005524">
    <property type="term" value="F:ATP binding"/>
    <property type="evidence" value="ECO:0007669"/>
    <property type="project" value="UniProtKB-KW"/>
</dbReference>
<accession>A0A1F6BQZ2</accession>
<name>A0A1F6BQZ2_9BACT</name>
<evidence type="ECO:0000313" key="6">
    <source>
        <dbReference type="Proteomes" id="UP000179324"/>
    </source>
</evidence>
<dbReference type="GO" id="GO:0016887">
    <property type="term" value="F:ATP hydrolysis activity"/>
    <property type="evidence" value="ECO:0007669"/>
    <property type="project" value="TreeGrafter"/>
</dbReference>